<evidence type="ECO:0000256" key="1">
    <source>
        <dbReference type="SAM" id="MobiDB-lite"/>
    </source>
</evidence>
<feature type="compositionally biased region" description="Basic and acidic residues" evidence="1">
    <location>
        <begin position="91"/>
        <end position="110"/>
    </location>
</feature>
<dbReference type="Proteomes" id="UP000783686">
    <property type="component" value="Unassembled WGS sequence"/>
</dbReference>
<proteinExistence type="predicted"/>
<sequence>MSQRRCYPIPRPLTHFDASRPTNSNDVRRFLEADKELLRIKNVSPCTNYFRRFMKDLQLRVVEAPDFLDERGGEERPEQLEKLPSVIKSSRSGDSEYREVPTCSRRHDMSSSETDVESGESTPLKLIHPELEMALNEGSKINLSQLMGRSCRARRAQPGSNKSSKESDEYQSKPLQFASKKPSKTSQARNTTLDLLSKKGVRVVNSTDFTAKRERIVETCPKHKKTHAYEILRKKHAIEVYEVKAVDSE</sequence>
<evidence type="ECO:0000313" key="2">
    <source>
        <dbReference type="EMBL" id="CAD5205779.1"/>
    </source>
</evidence>
<feature type="compositionally biased region" description="Basic and acidic residues" evidence="1">
    <location>
        <begin position="70"/>
        <end position="81"/>
    </location>
</feature>
<feature type="region of interest" description="Disordered" evidence="1">
    <location>
        <begin position="70"/>
        <end position="122"/>
    </location>
</feature>
<reference evidence="2" key="1">
    <citation type="submission" date="2020-09" db="EMBL/GenBank/DDBJ databases">
        <authorList>
            <person name="Kikuchi T."/>
        </authorList>
    </citation>
    <scope>NUCLEOTIDE SEQUENCE</scope>
    <source>
        <strain evidence="2">SH1</strain>
    </source>
</reference>
<protein>
    <submittedName>
        <fullName evidence="2">Uncharacterized protein</fullName>
    </submittedName>
</protein>
<accession>A0A811JRL0</accession>
<dbReference type="EMBL" id="CAJFCW020000001">
    <property type="protein sequence ID" value="CAG9079188.1"/>
    <property type="molecule type" value="Genomic_DNA"/>
</dbReference>
<gene>
    <name evidence="2" type="ORF">BOKJ2_LOCUS463</name>
</gene>
<dbReference type="EMBL" id="CAJFDH010000001">
    <property type="protein sequence ID" value="CAD5205779.1"/>
    <property type="molecule type" value="Genomic_DNA"/>
</dbReference>
<feature type="region of interest" description="Disordered" evidence="1">
    <location>
        <begin position="146"/>
        <end position="189"/>
    </location>
</feature>
<organism evidence="2 3">
    <name type="scientific">Bursaphelenchus okinawaensis</name>
    <dbReference type="NCBI Taxonomy" id="465554"/>
    <lineage>
        <taxon>Eukaryota</taxon>
        <taxon>Metazoa</taxon>
        <taxon>Ecdysozoa</taxon>
        <taxon>Nematoda</taxon>
        <taxon>Chromadorea</taxon>
        <taxon>Rhabditida</taxon>
        <taxon>Tylenchina</taxon>
        <taxon>Tylenchomorpha</taxon>
        <taxon>Aphelenchoidea</taxon>
        <taxon>Aphelenchoididae</taxon>
        <taxon>Bursaphelenchus</taxon>
    </lineage>
</organism>
<dbReference type="Proteomes" id="UP000614601">
    <property type="component" value="Unassembled WGS sequence"/>
</dbReference>
<evidence type="ECO:0000313" key="3">
    <source>
        <dbReference type="Proteomes" id="UP000614601"/>
    </source>
</evidence>
<keyword evidence="3" id="KW-1185">Reference proteome</keyword>
<dbReference type="AlphaFoldDB" id="A0A811JRL0"/>
<feature type="region of interest" description="Disordered" evidence="1">
    <location>
        <begin position="1"/>
        <end position="23"/>
    </location>
</feature>
<name>A0A811JRL0_9BILA</name>
<comment type="caution">
    <text evidence="2">The sequence shown here is derived from an EMBL/GenBank/DDBJ whole genome shotgun (WGS) entry which is preliminary data.</text>
</comment>